<keyword evidence="2" id="KW-1185">Reference proteome</keyword>
<proteinExistence type="predicted"/>
<protein>
    <submittedName>
        <fullName evidence="1">Uncharacterized protein</fullName>
    </submittedName>
</protein>
<evidence type="ECO:0000313" key="2">
    <source>
        <dbReference type="Proteomes" id="UP000184144"/>
    </source>
</evidence>
<dbReference type="EMBL" id="FQUV01000010">
    <property type="protein sequence ID" value="SHF70102.1"/>
    <property type="molecule type" value="Genomic_DNA"/>
</dbReference>
<evidence type="ECO:0000313" key="1">
    <source>
        <dbReference type="EMBL" id="SHF70102.1"/>
    </source>
</evidence>
<dbReference type="Proteomes" id="UP000184144">
    <property type="component" value="Unassembled WGS sequence"/>
</dbReference>
<sequence length="44" mass="4434">MKAFLVAIGAAVLLTVGANLILKQMNFSAEATTASPNARVGTDG</sequence>
<dbReference type="STRING" id="1486859.SAMN05444273_11017"/>
<organism evidence="1 2">
    <name type="scientific">Litoreibacter ascidiaceicola</name>
    <dbReference type="NCBI Taxonomy" id="1486859"/>
    <lineage>
        <taxon>Bacteria</taxon>
        <taxon>Pseudomonadati</taxon>
        <taxon>Pseudomonadota</taxon>
        <taxon>Alphaproteobacteria</taxon>
        <taxon>Rhodobacterales</taxon>
        <taxon>Roseobacteraceae</taxon>
        <taxon>Litoreibacter</taxon>
    </lineage>
</organism>
<reference evidence="2" key="1">
    <citation type="submission" date="2016-11" db="EMBL/GenBank/DDBJ databases">
        <authorList>
            <person name="Varghese N."/>
            <person name="Submissions S."/>
        </authorList>
    </citation>
    <scope>NUCLEOTIDE SEQUENCE [LARGE SCALE GENOMIC DNA]</scope>
    <source>
        <strain evidence="2">DSM 100566</strain>
    </source>
</reference>
<gene>
    <name evidence="1" type="ORF">SAMN05444273_11017</name>
</gene>
<dbReference type="AlphaFoldDB" id="A0A1M5DTI2"/>
<dbReference type="RefSeq" id="WP_281250224.1">
    <property type="nucleotide sequence ID" value="NZ_FQUV01000010.1"/>
</dbReference>
<name>A0A1M5DTI2_9RHOB</name>
<accession>A0A1M5DTI2</accession>